<dbReference type="Proteomes" id="UP001156870">
    <property type="component" value="Unassembled WGS sequence"/>
</dbReference>
<proteinExistence type="predicted"/>
<evidence type="ECO:0000259" key="5">
    <source>
        <dbReference type="PROSITE" id="PS50110"/>
    </source>
</evidence>
<evidence type="ECO:0000313" key="7">
    <source>
        <dbReference type="Proteomes" id="UP001156870"/>
    </source>
</evidence>
<dbReference type="EMBL" id="BSPD01000045">
    <property type="protein sequence ID" value="GLS26373.1"/>
    <property type="molecule type" value="Genomic_DNA"/>
</dbReference>
<dbReference type="Gene3D" id="3.40.50.2300">
    <property type="match status" value="1"/>
</dbReference>
<feature type="domain" description="Response regulatory" evidence="5">
    <location>
        <begin position="3"/>
        <end position="120"/>
    </location>
</feature>
<gene>
    <name evidence="6" type="primary">agmR_2</name>
    <name evidence="6" type="ORF">GCM10007877_20880</name>
</gene>
<dbReference type="Pfam" id="PF00072">
    <property type="entry name" value="Response_reg"/>
    <property type="match status" value="1"/>
</dbReference>
<dbReference type="GO" id="GO:0003677">
    <property type="term" value="F:DNA binding"/>
    <property type="evidence" value="ECO:0007669"/>
    <property type="project" value="UniProtKB-KW"/>
</dbReference>
<dbReference type="AlphaFoldDB" id="A0AA37WME0"/>
<dbReference type="CDD" id="cd17535">
    <property type="entry name" value="REC_NarL-like"/>
    <property type="match status" value="1"/>
</dbReference>
<protein>
    <submittedName>
        <fullName evidence="6">DNA-binding response regulator</fullName>
    </submittedName>
</protein>
<feature type="domain" description="HTH luxR-type" evidence="4">
    <location>
        <begin position="144"/>
        <end position="209"/>
    </location>
</feature>
<name>A0AA37WME0_9GAMM</name>
<organism evidence="6 7">
    <name type="scientific">Marinibactrum halimedae</name>
    <dbReference type="NCBI Taxonomy" id="1444977"/>
    <lineage>
        <taxon>Bacteria</taxon>
        <taxon>Pseudomonadati</taxon>
        <taxon>Pseudomonadota</taxon>
        <taxon>Gammaproteobacteria</taxon>
        <taxon>Cellvibrionales</taxon>
        <taxon>Cellvibrionaceae</taxon>
        <taxon>Marinibactrum</taxon>
    </lineage>
</organism>
<dbReference type="SMART" id="SM00421">
    <property type="entry name" value="HTH_LUXR"/>
    <property type="match status" value="1"/>
</dbReference>
<evidence type="ECO:0000256" key="2">
    <source>
        <dbReference type="ARBA" id="ARBA00023125"/>
    </source>
</evidence>
<dbReference type="InterPro" id="IPR058245">
    <property type="entry name" value="NreC/VraR/RcsB-like_REC"/>
</dbReference>
<evidence type="ECO:0000256" key="1">
    <source>
        <dbReference type="ARBA" id="ARBA00022553"/>
    </source>
</evidence>
<dbReference type="InterPro" id="IPR011006">
    <property type="entry name" value="CheY-like_superfamily"/>
</dbReference>
<dbReference type="InterPro" id="IPR001789">
    <property type="entry name" value="Sig_transdc_resp-reg_receiver"/>
</dbReference>
<comment type="caution">
    <text evidence="6">The sequence shown here is derived from an EMBL/GenBank/DDBJ whole genome shotgun (WGS) entry which is preliminary data.</text>
</comment>
<evidence type="ECO:0000313" key="6">
    <source>
        <dbReference type="EMBL" id="GLS26373.1"/>
    </source>
</evidence>
<keyword evidence="2 6" id="KW-0238">DNA-binding</keyword>
<dbReference type="SUPFAM" id="SSF46894">
    <property type="entry name" value="C-terminal effector domain of the bipartite response regulators"/>
    <property type="match status" value="1"/>
</dbReference>
<feature type="modified residue" description="4-aspartylphosphate" evidence="3">
    <location>
        <position position="55"/>
    </location>
</feature>
<dbReference type="PROSITE" id="PS50110">
    <property type="entry name" value="RESPONSE_REGULATORY"/>
    <property type="match status" value="1"/>
</dbReference>
<keyword evidence="7" id="KW-1185">Reference proteome</keyword>
<dbReference type="PROSITE" id="PS50043">
    <property type="entry name" value="HTH_LUXR_2"/>
    <property type="match status" value="1"/>
</dbReference>
<dbReference type="Pfam" id="PF00196">
    <property type="entry name" value="GerE"/>
    <property type="match status" value="1"/>
</dbReference>
<dbReference type="PRINTS" id="PR00038">
    <property type="entry name" value="HTHLUXR"/>
</dbReference>
<dbReference type="PANTHER" id="PTHR45566:SF1">
    <property type="entry name" value="HTH-TYPE TRANSCRIPTIONAL REGULATOR YHJB-RELATED"/>
    <property type="match status" value="1"/>
</dbReference>
<dbReference type="InterPro" id="IPR000792">
    <property type="entry name" value="Tscrpt_reg_LuxR_C"/>
</dbReference>
<dbReference type="RefSeq" id="WP_232594749.1">
    <property type="nucleotide sequence ID" value="NZ_BSPD01000045.1"/>
</dbReference>
<dbReference type="InterPro" id="IPR051015">
    <property type="entry name" value="EvgA-like"/>
</dbReference>
<dbReference type="PROSITE" id="PS00622">
    <property type="entry name" value="HTH_LUXR_1"/>
    <property type="match status" value="1"/>
</dbReference>
<dbReference type="PANTHER" id="PTHR45566">
    <property type="entry name" value="HTH-TYPE TRANSCRIPTIONAL REGULATOR YHJB-RELATED"/>
    <property type="match status" value="1"/>
</dbReference>
<accession>A0AA37WME0</accession>
<reference evidence="6 7" key="1">
    <citation type="journal article" date="2014" name="Int. J. Syst. Evol. Microbiol.">
        <title>Complete genome sequence of Corynebacterium casei LMG S-19264T (=DSM 44701T), isolated from a smear-ripened cheese.</title>
        <authorList>
            <consortium name="US DOE Joint Genome Institute (JGI-PGF)"/>
            <person name="Walter F."/>
            <person name="Albersmeier A."/>
            <person name="Kalinowski J."/>
            <person name="Ruckert C."/>
        </authorList>
    </citation>
    <scope>NUCLEOTIDE SEQUENCE [LARGE SCALE GENOMIC DNA]</scope>
    <source>
        <strain evidence="6 7">NBRC 110095</strain>
    </source>
</reference>
<dbReference type="GO" id="GO:0006355">
    <property type="term" value="P:regulation of DNA-templated transcription"/>
    <property type="evidence" value="ECO:0007669"/>
    <property type="project" value="InterPro"/>
</dbReference>
<evidence type="ECO:0000259" key="4">
    <source>
        <dbReference type="PROSITE" id="PS50043"/>
    </source>
</evidence>
<dbReference type="InterPro" id="IPR016032">
    <property type="entry name" value="Sig_transdc_resp-reg_C-effctor"/>
</dbReference>
<dbReference type="GO" id="GO:0000160">
    <property type="term" value="P:phosphorelay signal transduction system"/>
    <property type="evidence" value="ECO:0007669"/>
    <property type="project" value="InterPro"/>
</dbReference>
<dbReference type="SUPFAM" id="SSF52172">
    <property type="entry name" value="CheY-like"/>
    <property type="match status" value="1"/>
</dbReference>
<sequence>MYHFHIADDHPLFRAALEQVISSRFPEATISQSYDLDKTLSALESDADIDLLLLDLHMPGSDDLYGLVNIRERFPGIPVVIVSAHEEQSMVNRAMGHGALGYITKSLNQNSMGSAIDALLAGDTWVPEKYRASLRPVSTEEKALAAKIASLTPQQYRVLCYLKEGWLNKQIGYELGVTEATIKAHITSIFRKLGVSNRTQAVIELNRIALHSENEAQKS</sequence>
<evidence type="ECO:0000256" key="3">
    <source>
        <dbReference type="PROSITE-ProRule" id="PRU00169"/>
    </source>
</evidence>
<dbReference type="CDD" id="cd06170">
    <property type="entry name" value="LuxR_C_like"/>
    <property type="match status" value="1"/>
</dbReference>
<dbReference type="SMART" id="SM00448">
    <property type="entry name" value="REC"/>
    <property type="match status" value="1"/>
</dbReference>
<keyword evidence="1 3" id="KW-0597">Phosphoprotein</keyword>